<dbReference type="EMBL" id="LXEN01000085">
    <property type="protein sequence ID" value="OAT28282.1"/>
    <property type="molecule type" value="Genomic_DNA"/>
</dbReference>
<dbReference type="Proteomes" id="UP000094023">
    <property type="component" value="Unassembled WGS sequence"/>
</dbReference>
<evidence type="ECO:0000313" key="1">
    <source>
        <dbReference type="EMBL" id="AXZ00129.1"/>
    </source>
</evidence>
<keyword evidence="3" id="KW-1185">Reference proteome</keyword>
<dbReference type="EMBL" id="KY710739">
    <property type="protein sequence ID" value="AXZ00129.1"/>
    <property type="molecule type" value="Genomic_DNA"/>
</dbReference>
<dbReference type="AlphaFoldDB" id="A0A198FTD2"/>
<dbReference type="STRING" id="1354337.M983_1733"/>
<organism evidence="2 3">
    <name type="scientific">Proteus myxofaciens ATCC 19692</name>
    <dbReference type="NCBI Taxonomy" id="1354337"/>
    <lineage>
        <taxon>Bacteria</taxon>
        <taxon>Pseudomonadati</taxon>
        <taxon>Pseudomonadota</taxon>
        <taxon>Gammaproteobacteria</taxon>
        <taxon>Enterobacterales</taxon>
        <taxon>Morganellaceae</taxon>
        <taxon>Proteus</taxon>
    </lineage>
</organism>
<dbReference type="Pfam" id="PF14305">
    <property type="entry name" value="ATPgrasp_TupA"/>
    <property type="match status" value="1"/>
</dbReference>
<dbReference type="PATRIC" id="fig|1354337.4.peg.1787"/>
<keyword evidence="2" id="KW-0328">Glycosyltransferase</keyword>
<dbReference type="EC" id="2.4.1.-" evidence="2"/>
<dbReference type="InterPro" id="IPR029465">
    <property type="entry name" value="ATPgrasp_TupA"/>
</dbReference>
<reference evidence="1" key="2">
    <citation type="journal article" date="2017" name="PLoS ONE">
        <title>Genetic diversity of the O antigens of Proteus species and the development of a suspension array for molecular serotyping.</title>
        <authorList>
            <person name="Yu X."/>
            <person name="Torzewska A."/>
            <person name="Zhang X."/>
            <person name="Yin Z."/>
            <person name="Drzewiecka D."/>
            <person name="Cao H."/>
            <person name="Liu B."/>
            <person name="Knirel Y.A."/>
            <person name="Rozalski A."/>
            <person name="Wang L."/>
        </authorList>
    </citation>
    <scope>NUCLEOTIDE SEQUENCE</scope>
    <source>
        <strain evidence="1">ATCC 19692</strain>
    </source>
</reference>
<dbReference type="GO" id="GO:0016757">
    <property type="term" value="F:glycosyltransferase activity"/>
    <property type="evidence" value="ECO:0007669"/>
    <property type="project" value="UniProtKB-KW"/>
</dbReference>
<gene>
    <name evidence="2" type="ORF">M983_1733</name>
</gene>
<evidence type="ECO:0000313" key="3">
    <source>
        <dbReference type="Proteomes" id="UP000094023"/>
    </source>
</evidence>
<sequence length="304" mass="35770">MKNLIKKTLKIILTQITKISPKLSSKLHYYYVFHKKLNIKKPSTFNEKIQWLKLNIYPRDKLYTICADKYKVRDYVVNKDCREILNELIASYDSINEIDWDTLPNGFVIKCNHGAGYNIICQNKKNLDINMTKELIKRWLNEDYWLKMAETHYKKIPKKIIIEKLIKNEKNQLPEDYKVYCFNGKPEFVMICCERNTGHPKYYFVDKNFNLLPFGSAYEKNPNIKLDKPLGFDELFIYAKKLCQDFVFVRADFYINDGNIIFGELTFTPAAGLDNKISNVLLPNGDAIMGEYLKLPNLPYHNKG</sequence>
<reference evidence="2 3" key="1">
    <citation type="submission" date="2016-04" db="EMBL/GenBank/DDBJ databases">
        <title>ATOL: Assembling a taxonomically balanced genome-scale reconstruction of the evolutionary history of the Enterobacteriaceae.</title>
        <authorList>
            <person name="Plunkett G.III."/>
            <person name="Neeno-Eckwall E.C."/>
            <person name="Glasner J.D."/>
            <person name="Perna N.T."/>
        </authorList>
    </citation>
    <scope>NUCLEOTIDE SEQUENCE [LARGE SCALE GENOMIC DNA]</scope>
    <source>
        <strain evidence="2 3">ATCC 19692</strain>
    </source>
</reference>
<accession>A0A198FTD2</accession>
<keyword evidence="2" id="KW-0808">Transferase</keyword>
<name>A0A198FTD2_9GAMM</name>
<protein>
    <submittedName>
        <fullName evidence="2">Glycosyltransferase</fullName>
        <ecNumber evidence="2">2.4.1.-</ecNumber>
    </submittedName>
    <submittedName>
        <fullName evidence="1">Gt1</fullName>
    </submittedName>
</protein>
<proteinExistence type="predicted"/>
<evidence type="ECO:0000313" key="2">
    <source>
        <dbReference type="EMBL" id="OAT28282.1"/>
    </source>
</evidence>
<dbReference type="RefSeq" id="WP_245684033.1">
    <property type="nucleotide sequence ID" value="NZ_LXEN01000085.1"/>
</dbReference>